<evidence type="ECO:0000256" key="1">
    <source>
        <dbReference type="RuleBase" id="RU000363"/>
    </source>
</evidence>
<dbReference type="PANTHER" id="PTHR45458">
    <property type="entry name" value="SHORT-CHAIN DEHYDROGENASE/REDUCTASE SDR"/>
    <property type="match status" value="1"/>
</dbReference>
<dbReference type="PRINTS" id="PR00080">
    <property type="entry name" value="SDRFAMILY"/>
</dbReference>
<evidence type="ECO:0000313" key="2">
    <source>
        <dbReference type="EMBL" id="MDZ8117815.1"/>
    </source>
</evidence>
<protein>
    <submittedName>
        <fullName evidence="2">SDR family oxidoreductase</fullName>
    </submittedName>
</protein>
<dbReference type="CDD" id="cd05325">
    <property type="entry name" value="carb_red_sniffer_like_SDR_c"/>
    <property type="match status" value="1"/>
</dbReference>
<dbReference type="InterPro" id="IPR036291">
    <property type="entry name" value="NAD(P)-bd_dom_sf"/>
</dbReference>
<gene>
    <name evidence="2" type="ORF">P9H32_04185</name>
</gene>
<dbReference type="PANTHER" id="PTHR45458:SF1">
    <property type="entry name" value="SHORT CHAIN DEHYDROGENASE"/>
    <property type="match status" value="1"/>
</dbReference>
<dbReference type="InterPro" id="IPR002347">
    <property type="entry name" value="SDR_fam"/>
</dbReference>
<dbReference type="InterPro" id="IPR052184">
    <property type="entry name" value="SDR_enzymes"/>
</dbReference>
<dbReference type="Gene3D" id="3.40.50.720">
    <property type="entry name" value="NAD(P)-binding Rossmann-like Domain"/>
    <property type="match status" value="1"/>
</dbReference>
<reference evidence="2 3" key="1">
    <citation type="journal article" date="2024" name="Appl. Environ. Microbiol.">
        <title>Pontiella agarivorans sp. nov., a novel marine anaerobic bacterium capable of degrading macroalgal polysaccharides and fixing nitrogen.</title>
        <authorList>
            <person name="Liu N."/>
            <person name="Kivenson V."/>
            <person name="Peng X."/>
            <person name="Cui Z."/>
            <person name="Lankiewicz T.S."/>
            <person name="Gosselin K.M."/>
            <person name="English C.J."/>
            <person name="Blair E.M."/>
            <person name="O'Malley M.A."/>
            <person name="Valentine D.L."/>
        </authorList>
    </citation>
    <scope>NUCLEOTIDE SEQUENCE [LARGE SCALE GENOMIC DNA]</scope>
    <source>
        <strain evidence="2 3">NLcol2</strain>
    </source>
</reference>
<name>A0ABU5MUC4_9BACT</name>
<dbReference type="EMBL" id="JARVCO010000004">
    <property type="protein sequence ID" value="MDZ8117815.1"/>
    <property type="molecule type" value="Genomic_DNA"/>
</dbReference>
<sequence>MKTVLITGANRGIGLGLVKCYLESGYRVIAACRNPERFPDGGAASSLSESMENKGPSVVRLKMDVSDPESIELAVLQLNTFGLKLDRVINNAGVCPLEKRGDWSAEAFAQTFRVNATGPALVAQGVIPLMNSGSKLVNMTSGMGSLELNLNPREGLDAYAMSKAALNILTRRLAVQLAEEGIAVYAISPGWVQTDMGGAEAPVGVDEAAPEIMKSIEKLSMEQSGLFLSENGETIPW</sequence>
<keyword evidence="3" id="KW-1185">Reference proteome</keyword>
<evidence type="ECO:0000313" key="3">
    <source>
        <dbReference type="Proteomes" id="UP001290861"/>
    </source>
</evidence>
<dbReference type="Proteomes" id="UP001290861">
    <property type="component" value="Unassembled WGS sequence"/>
</dbReference>
<dbReference type="PRINTS" id="PR00081">
    <property type="entry name" value="GDHRDH"/>
</dbReference>
<dbReference type="SUPFAM" id="SSF51735">
    <property type="entry name" value="NAD(P)-binding Rossmann-fold domains"/>
    <property type="match status" value="1"/>
</dbReference>
<accession>A0ABU5MUC4</accession>
<dbReference type="RefSeq" id="WP_322607617.1">
    <property type="nucleotide sequence ID" value="NZ_JARVCO010000004.1"/>
</dbReference>
<dbReference type="Pfam" id="PF00106">
    <property type="entry name" value="adh_short"/>
    <property type="match status" value="1"/>
</dbReference>
<comment type="caution">
    <text evidence="2">The sequence shown here is derived from an EMBL/GenBank/DDBJ whole genome shotgun (WGS) entry which is preliminary data.</text>
</comment>
<organism evidence="2 3">
    <name type="scientific">Pontiella agarivorans</name>
    <dbReference type="NCBI Taxonomy" id="3038953"/>
    <lineage>
        <taxon>Bacteria</taxon>
        <taxon>Pseudomonadati</taxon>
        <taxon>Kiritimatiellota</taxon>
        <taxon>Kiritimatiellia</taxon>
        <taxon>Kiritimatiellales</taxon>
        <taxon>Pontiellaceae</taxon>
        <taxon>Pontiella</taxon>
    </lineage>
</organism>
<proteinExistence type="inferred from homology"/>
<comment type="similarity">
    <text evidence="1">Belongs to the short-chain dehydrogenases/reductases (SDR) family.</text>
</comment>